<accession>A0AAP0EV02</accession>
<dbReference type="PANTHER" id="PTHR13890">
    <property type="entry name" value="RNA SPLICING PROTEIN MRS2, MITOCHONDRIAL"/>
    <property type="match status" value="1"/>
</dbReference>
<keyword evidence="2" id="KW-0175">Coiled coil</keyword>
<evidence type="ECO:0000313" key="3">
    <source>
        <dbReference type="EMBL" id="KAK9100180.1"/>
    </source>
</evidence>
<dbReference type="PANTHER" id="PTHR13890:SF26">
    <property type="entry name" value="MAGNESIUM TRANSPORTER MRS2-1"/>
    <property type="match status" value="1"/>
</dbReference>
<dbReference type="Proteomes" id="UP001419268">
    <property type="component" value="Unassembled WGS sequence"/>
</dbReference>
<dbReference type="GO" id="GO:0015095">
    <property type="term" value="F:magnesium ion transmembrane transporter activity"/>
    <property type="evidence" value="ECO:0007669"/>
    <property type="project" value="TreeGrafter"/>
</dbReference>
<comment type="similarity">
    <text evidence="1">Belongs to the CorA metal ion transporter (MIT) (TC 1.A.35.5) family.</text>
</comment>
<dbReference type="AlphaFoldDB" id="A0AAP0EV02"/>
<name>A0AAP0EV02_9MAGN</name>
<reference evidence="3 4" key="1">
    <citation type="submission" date="2024-01" db="EMBL/GenBank/DDBJ databases">
        <title>Genome assemblies of Stephania.</title>
        <authorList>
            <person name="Yang L."/>
        </authorList>
    </citation>
    <scope>NUCLEOTIDE SEQUENCE [LARGE SCALE GENOMIC DNA]</scope>
    <source>
        <strain evidence="3">JXDWG</strain>
        <tissue evidence="3">Leaf</tissue>
    </source>
</reference>
<sequence>MQLMAEFSFGENPEEEYSNEDEFVYEEEIDSLFLYGDSKVDPIFFDEDFDNLDKGPKFDDDGPDFVEDKVVFGDDDFVIEVVSHKNPQAAELEVEAYPSLDEFASKISTLNLEHVRRLKSRLVALTRRVQKVRDQIEQLMDDDGDMAEMYLTKKKSRLESSPYGDQSFNGYNLTSGALPASAPVLRKLNIVSSS</sequence>
<proteinExistence type="inferred from homology"/>
<keyword evidence="4" id="KW-1185">Reference proteome</keyword>
<feature type="coiled-coil region" evidence="2">
    <location>
        <begin position="115"/>
        <end position="142"/>
    </location>
</feature>
<dbReference type="Pfam" id="PF22099">
    <property type="entry name" value="MRS2-like"/>
    <property type="match status" value="1"/>
</dbReference>
<dbReference type="Gene3D" id="1.20.58.340">
    <property type="entry name" value="Magnesium transport protein CorA, transmembrane region"/>
    <property type="match status" value="1"/>
</dbReference>
<comment type="caution">
    <text evidence="3">The sequence shown here is derived from an EMBL/GenBank/DDBJ whole genome shotgun (WGS) entry which is preliminary data.</text>
</comment>
<protein>
    <submittedName>
        <fullName evidence="3">Uncharacterized protein</fullName>
    </submittedName>
</protein>
<gene>
    <name evidence="3" type="ORF">Scep_023610</name>
</gene>
<evidence type="ECO:0000256" key="2">
    <source>
        <dbReference type="SAM" id="Coils"/>
    </source>
</evidence>
<organism evidence="3 4">
    <name type="scientific">Stephania cephalantha</name>
    <dbReference type="NCBI Taxonomy" id="152367"/>
    <lineage>
        <taxon>Eukaryota</taxon>
        <taxon>Viridiplantae</taxon>
        <taxon>Streptophyta</taxon>
        <taxon>Embryophyta</taxon>
        <taxon>Tracheophyta</taxon>
        <taxon>Spermatophyta</taxon>
        <taxon>Magnoliopsida</taxon>
        <taxon>Ranunculales</taxon>
        <taxon>Menispermaceae</taxon>
        <taxon>Menispermoideae</taxon>
        <taxon>Cissampelideae</taxon>
        <taxon>Stephania</taxon>
    </lineage>
</organism>
<evidence type="ECO:0000256" key="1">
    <source>
        <dbReference type="ARBA" id="ARBA00007535"/>
    </source>
</evidence>
<dbReference type="InterPro" id="IPR039204">
    <property type="entry name" value="MRS2-like"/>
</dbReference>
<dbReference type="EMBL" id="JBBNAG010000010">
    <property type="protein sequence ID" value="KAK9100180.1"/>
    <property type="molecule type" value="Genomic_DNA"/>
</dbReference>
<evidence type="ECO:0000313" key="4">
    <source>
        <dbReference type="Proteomes" id="UP001419268"/>
    </source>
</evidence>